<dbReference type="AlphaFoldDB" id="A0AAV5S7A7"/>
<evidence type="ECO:0008006" key="16">
    <source>
        <dbReference type="Google" id="ProtNLM"/>
    </source>
</evidence>
<reference evidence="14" key="1">
    <citation type="submission" date="2023-10" db="EMBL/GenBank/DDBJ databases">
        <title>Genome assembly of Pristionchus species.</title>
        <authorList>
            <person name="Yoshida K."/>
            <person name="Sommer R.J."/>
        </authorList>
    </citation>
    <scope>NUCLEOTIDE SEQUENCE</scope>
    <source>
        <strain evidence="14">RS0144</strain>
    </source>
</reference>
<proteinExistence type="inferred from homology"/>
<name>A0AAV5S7A7_9BILA</name>
<protein>
    <recommendedName>
        <fullName evidence="16">ABC transporter ATP-binding protein</fullName>
    </recommendedName>
</protein>
<dbReference type="InterPro" id="IPR011527">
    <property type="entry name" value="ABC1_TM_dom"/>
</dbReference>
<evidence type="ECO:0000256" key="6">
    <source>
        <dbReference type="ARBA" id="ARBA00022741"/>
    </source>
</evidence>
<organism evidence="14 15">
    <name type="scientific">Pristionchus entomophagus</name>
    <dbReference type="NCBI Taxonomy" id="358040"/>
    <lineage>
        <taxon>Eukaryota</taxon>
        <taxon>Metazoa</taxon>
        <taxon>Ecdysozoa</taxon>
        <taxon>Nematoda</taxon>
        <taxon>Chromadorea</taxon>
        <taxon>Rhabditida</taxon>
        <taxon>Rhabditina</taxon>
        <taxon>Diplogasteromorpha</taxon>
        <taxon>Diplogasteroidea</taxon>
        <taxon>Neodiplogasteridae</taxon>
        <taxon>Pristionchus</taxon>
    </lineage>
</organism>
<feature type="non-terminal residue" evidence="14">
    <location>
        <position position="1"/>
    </location>
</feature>
<feature type="transmembrane region" description="Helical" evidence="11">
    <location>
        <begin position="351"/>
        <end position="370"/>
    </location>
</feature>
<comment type="subcellular location">
    <subcellularLocation>
        <location evidence="1">Membrane</location>
        <topology evidence="1">Multi-pass membrane protein</topology>
    </subcellularLocation>
</comment>
<keyword evidence="9 11" id="KW-0472">Membrane</keyword>
<evidence type="ECO:0000256" key="5">
    <source>
        <dbReference type="ARBA" id="ARBA00022737"/>
    </source>
</evidence>
<feature type="transmembrane region" description="Helical" evidence="11">
    <location>
        <begin position="974"/>
        <end position="991"/>
    </location>
</feature>
<evidence type="ECO:0000256" key="11">
    <source>
        <dbReference type="SAM" id="Phobius"/>
    </source>
</evidence>
<evidence type="ECO:0000256" key="9">
    <source>
        <dbReference type="ARBA" id="ARBA00023136"/>
    </source>
</evidence>
<keyword evidence="7" id="KW-0067">ATP-binding</keyword>
<feature type="domain" description="ABC transporter" evidence="12">
    <location>
        <begin position="1028"/>
        <end position="1261"/>
    </location>
</feature>
<dbReference type="EMBL" id="BTSX01000001">
    <property type="protein sequence ID" value="GMS78807.1"/>
    <property type="molecule type" value="Genomic_DNA"/>
</dbReference>
<evidence type="ECO:0000256" key="2">
    <source>
        <dbReference type="ARBA" id="ARBA00009726"/>
    </source>
</evidence>
<feature type="domain" description="ABC transmembrane type-1" evidence="13">
    <location>
        <begin position="718"/>
        <end position="993"/>
    </location>
</feature>
<evidence type="ECO:0000259" key="12">
    <source>
        <dbReference type="PROSITE" id="PS50893"/>
    </source>
</evidence>
<dbReference type="InterPro" id="IPR017871">
    <property type="entry name" value="ABC_transporter-like_CS"/>
</dbReference>
<dbReference type="PANTHER" id="PTHR24223:SF415">
    <property type="entry name" value="FI20190P1"/>
    <property type="match status" value="1"/>
</dbReference>
<dbReference type="PROSITE" id="PS00211">
    <property type="entry name" value="ABC_TRANSPORTER_1"/>
    <property type="match status" value="2"/>
</dbReference>
<evidence type="ECO:0000256" key="7">
    <source>
        <dbReference type="ARBA" id="ARBA00022840"/>
    </source>
</evidence>
<keyword evidence="8 11" id="KW-1133">Transmembrane helix</keyword>
<dbReference type="GO" id="GO:0005524">
    <property type="term" value="F:ATP binding"/>
    <property type="evidence" value="ECO:0007669"/>
    <property type="project" value="UniProtKB-KW"/>
</dbReference>
<dbReference type="InterPro" id="IPR027417">
    <property type="entry name" value="P-loop_NTPase"/>
</dbReference>
<dbReference type="InterPro" id="IPR050173">
    <property type="entry name" value="ABC_transporter_C-like"/>
</dbReference>
<dbReference type="Gene3D" id="1.20.1560.10">
    <property type="entry name" value="ABC transporter type 1, transmembrane domain"/>
    <property type="match status" value="2"/>
</dbReference>
<feature type="compositionally biased region" description="Acidic residues" evidence="10">
    <location>
        <begin position="682"/>
        <end position="694"/>
    </location>
</feature>
<keyword evidence="15" id="KW-1185">Reference proteome</keyword>
<keyword evidence="4 11" id="KW-0812">Transmembrane</keyword>
<feature type="domain" description="ABC transporter" evidence="12">
    <location>
        <begin position="439"/>
        <end position="662"/>
    </location>
</feature>
<dbReference type="FunFam" id="3.40.50.300:FF:000997">
    <property type="entry name" value="Multidrug resistance-associated protein 1"/>
    <property type="match status" value="1"/>
</dbReference>
<dbReference type="SUPFAM" id="SSF52540">
    <property type="entry name" value="P-loop containing nucleoside triphosphate hydrolases"/>
    <property type="match status" value="2"/>
</dbReference>
<keyword evidence="6" id="KW-0547">Nucleotide-binding</keyword>
<evidence type="ECO:0000313" key="14">
    <source>
        <dbReference type="EMBL" id="GMS78807.1"/>
    </source>
</evidence>
<feature type="region of interest" description="Disordered" evidence="10">
    <location>
        <begin position="658"/>
        <end position="697"/>
    </location>
</feature>
<evidence type="ECO:0000256" key="10">
    <source>
        <dbReference type="SAM" id="MobiDB-lite"/>
    </source>
</evidence>
<dbReference type="FunFam" id="3.40.50.300:FF:000610">
    <property type="entry name" value="Multidrug resistance-associated ABC transporter"/>
    <property type="match status" value="1"/>
</dbReference>
<dbReference type="CDD" id="cd03250">
    <property type="entry name" value="ABCC_MRP_domain1"/>
    <property type="match status" value="1"/>
</dbReference>
<dbReference type="Proteomes" id="UP001432027">
    <property type="component" value="Unassembled WGS sequence"/>
</dbReference>
<evidence type="ECO:0000313" key="15">
    <source>
        <dbReference type="Proteomes" id="UP001432027"/>
    </source>
</evidence>
<dbReference type="PANTHER" id="PTHR24223">
    <property type="entry name" value="ATP-BINDING CASSETTE SUB-FAMILY C"/>
    <property type="match status" value="1"/>
</dbReference>
<dbReference type="GO" id="GO:0140359">
    <property type="term" value="F:ABC-type transporter activity"/>
    <property type="evidence" value="ECO:0007669"/>
    <property type="project" value="InterPro"/>
</dbReference>
<dbReference type="SMART" id="SM00382">
    <property type="entry name" value="AAA"/>
    <property type="match status" value="2"/>
</dbReference>
<dbReference type="SUPFAM" id="SSF90123">
    <property type="entry name" value="ABC transporter transmembrane region"/>
    <property type="match status" value="2"/>
</dbReference>
<dbReference type="Pfam" id="PF00005">
    <property type="entry name" value="ABC_tran"/>
    <property type="match status" value="2"/>
</dbReference>
<keyword evidence="5" id="KW-0677">Repeat</keyword>
<evidence type="ECO:0000256" key="8">
    <source>
        <dbReference type="ARBA" id="ARBA00022989"/>
    </source>
</evidence>
<dbReference type="PROSITE" id="PS50893">
    <property type="entry name" value="ABC_TRANSPORTER_2"/>
    <property type="match status" value="2"/>
</dbReference>
<comment type="similarity">
    <text evidence="2">Belongs to the ABC transporter superfamily. ABCC family. Conjugate transporter (TC 3.A.1.208) subfamily.</text>
</comment>
<evidence type="ECO:0000259" key="13">
    <source>
        <dbReference type="PROSITE" id="PS50929"/>
    </source>
</evidence>
<dbReference type="Gene3D" id="3.40.50.300">
    <property type="entry name" value="P-loop containing nucleotide triphosphate hydrolases"/>
    <property type="match status" value="2"/>
</dbReference>
<evidence type="ECO:0000256" key="1">
    <source>
        <dbReference type="ARBA" id="ARBA00004141"/>
    </source>
</evidence>
<dbReference type="InterPro" id="IPR003593">
    <property type="entry name" value="AAA+_ATPase"/>
</dbReference>
<feature type="domain" description="ABC transmembrane type-1" evidence="13">
    <location>
        <begin position="199"/>
        <end position="396"/>
    </location>
</feature>
<feature type="transmembrane region" description="Helical" evidence="11">
    <location>
        <begin position="265"/>
        <end position="284"/>
    </location>
</feature>
<feature type="transmembrane region" description="Helical" evidence="11">
    <location>
        <begin position="850"/>
        <end position="870"/>
    </location>
</feature>
<dbReference type="InterPro" id="IPR036640">
    <property type="entry name" value="ABC1_TM_sf"/>
</dbReference>
<dbReference type="CDD" id="cd03244">
    <property type="entry name" value="ABCC_MRP_domain2"/>
    <property type="match status" value="1"/>
</dbReference>
<dbReference type="Pfam" id="PF00664">
    <property type="entry name" value="ABC_membrane"/>
    <property type="match status" value="2"/>
</dbReference>
<sequence length="1262" mass="142224">SLNARDCEKRRVSKRFEAVFLDFEESRGEERRGETGMEGVRYYVDRYFLLWMFPLLRRGASGKLIEDDIPELEKEQRSEHLKKQWRKEWADTFEEFDSRRRNGRLAPGEKPSIILPIFRIFNTRLIFSLGTRVVEDFVHFAKPLLLSLLIEYLSSSDASMLYGAIIIAGCYVMAQLRSSLYNVFTREQNELATMKHSILSSAIYEKSLRLSPSSRAITSDGDVMNLVMGDVQSMFDAFRLMHNFISAPLQFIFAFGLLWRTLGPATIAALTVTAVMIPLNQWVWDKSKGLIGERGRVKGERIKTCTEMLSGMKVIKLYAWESAFEEKIEKLRREEVDFDRRGNIILRASDLINISAPFIMALLCFSIYLFTDAHGVLTPQVALFSLTIFNQIQFPVELCRSLIYVCSFCAGSHDRLRTFFALEESDEIADNISDDDVIVDIDNASFGWKEGDVTLQDVDLSLKKGSFTAVMGSVGAGKSSLLSAIAGSMHLQSGSFNRRGSVALVSQQTWLMNTTVRENILFGREFEASRYQKIVKACELEHDFAVPADGDQTIVGENGSLLSSGQKARVSLARAVYQNADLYLLDDPLSAVDVHIGESIYRNVIGSNGMLKDKTRLLVTHNVKYTEGATVMIVKSGKFTKDIEDLSKLAALEKEVKEAESTEATEIPENIAELRKRKQSEREDEQAEEIPESEEDKKEPNENIWMYLIRAAGYSNIILFLLLQTLHYAFQSARSIYVASWSNDDGEMGSRIWSFAMFGGSETLCFVVSCYFLQAACAQCAINIHRPLLRDVLTLPMRFFDTHPIGDVLARFGNDLDTVDQALPMAVRSLLKSALQVISIFFVITYTSTFFIIVLIPLVILYFKILHLFISTSKQFRAMEQNTRAPIYSLIKECCTGRETIRAFAKEDHTTKLLGERLDSFSRAKTIVQLATRWLCHYIDILANLVVLFAALFAVISCRYFGVAPALAGLSLSYAFSMDMLNMFIHALSYIEHYKLGADRIRDYSGLVKEQLSIERTESKEWIEEPTVEIQNLSVRYADDLPLVLKNISISIGAREKVAVVGRTGSGKSSLTMALFRMVEPFSGAISISGKPIDSVVLKDLRNALAIIPQDPVLFSGTLRSNVDPFGACSNDELWKALEQCQMKETIESLGGLDCQIDESGKNLSVGQRQLLCLARVLVRRVKILILDEATSSIDIRSADLIHTVVRDRFAHATVISIAHRLESIEGYDRVLVMQDGEVVEFDSPANLMKNHDSKYTQMMRK</sequence>
<accession>A0AAV5S7A7</accession>
<keyword evidence="3" id="KW-0813">Transport</keyword>
<evidence type="ECO:0000256" key="4">
    <source>
        <dbReference type="ARBA" id="ARBA00022692"/>
    </source>
</evidence>
<gene>
    <name evidence="14" type="ORF">PENTCL1PPCAC_982</name>
</gene>
<dbReference type="InterPro" id="IPR003439">
    <property type="entry name" value="ABC_transporter-like_ATP-bd"/>
</dbReference>
<evidence type="ECO:0000256" key="3">
    <source>
        <dbReference type="ARBA" id="ARBA00022448"/>
    </source>
</evidence>
<feature type="transmembrane region" description="Helical" evidence="11">
    <location>
        <begin position="941"/>
        <end position="962"/>
    </location>
</feature>
<comment type="caution">
    <text evidence="14">The sequence shown here is derived from an EMBL/GenBank/DDBJ whole genome shotgun (WGS) entry which is preliminary data.</text>
</comment>
<dbReference type="GO" id="GO:0016020">
    <property type="term" value="C:membrane"/>
    <property type="evidence" value="ECO:0007669"/>
    <property type="project" value="UniProtKB-SubCell"/>
</dbReference>
<dbReference type="GO" id="GO:0016887">
    <property type="term" value="F:ATP hydrolysis activity"/>
    <property type="evidence" value="ECO:0007669"/>
    <property type="project" value="InterPro"/>
</dbReference>
<dbReference type="PROSITE" id="PS50929">
    <property type="entry name" value="ABC_TM1F"/>
    <property type="match status" value="2"/>
</dbReference>